<evidence type="ECO:0000256" key="6">
    <source>
        <dbReference type="ARBA" id="ARBA00039450"/>
    </source>
</evidence>
<evidence type="ECO:0000256" key="9">
    <source>
        <dbReference type="ARBA" id="ARBA00048121"/>
    </source>
</evidence>
<evidence type="ECO:0000256" key="8">
    <source>
        <dbReference type="ARBA" id="ARBA00042143"/>
    </source>
</evidence>
<dbReference type="EMBL" id="DSDS01000044">
    <property type="protein sequence ID" value="HET97494.1"/>
    <property type="molecule type" value="Genomic_DNA"/>
</dbReference>
<dbReference type="Pfam" id="PF00109">
    <property type="entry name" value="ketoacyl-synt"/>
    <property type="match status" value="1"/>
</dbReference>
<protein>
    <recommendedName>
        <fullName evidence="6">3-oxoacyl-[acyl-carrier-protein] synthase 1</fullName>
        <ecNumber evidence="3">2.3.1.41</ecNumber>
    </recommendedName>
    <alternativeName>
        <fullName evidence="7">3-oxoacyl-[acyl-carrier-protein] synthase I</fullName>
    </alternativeName>
    <alternativeName>
        <fullName evidence="8">Beta-ketoacyl-ACP synthase I</fullName>
    </alternativeName>
</protein>
<dbReference type="PANTHER" id="PTHR11712">
    <property type="entry name" value="POLYKETIDE SYNTHASE-RELATED"/>
    <property type="match status" value="1"/>
</dbReference>
<evidence type="ECO:0000256" key="7">
    <source>
        <dbReference type="ARBA" id="ARBA00041620"/>
    </source>
</evidence>
<dbReference type="AlphaFoldDB" id="A0A7C2TK50"/>
<dbReference type="InterPro" id="IPR014030">
    <property type="entry name" value="Ketoacyl_synth_N"/>
</dbReference>
<evidence type="ECO:0000256" key="1">
    <source>
        <dbReference type="ARBA" id="ARBA00004496"/>
    </source>
</evidence>
<keyword evidence="4" id="KW-0808">Transferase</keyword>
<dbReference type="GO" id="GO:0005829">
    <property type="term" value="C:cytosol"/>
    <property type="evidence" value="ECO:0007669"/>
    <property type="project" value="TreeGrafter"/>
</dbReference>
<dbReference type="InterPro" id="IPR016039">
    <property type="entry name" value="Thiolase-like"/>
</dbReference>
<comment type="catalytic activity">
    <reaction evidence="10">
        <text>a fatty acyl-[ACP] + malonyl-[ACP] + H(+) = a 3-oxoacyl-[ACP] + holo-[ACP] + CO2</text>
        <dbReference type="Rhea" id="RHEA:22836"/>
        <dbReference type="Rhea" id="RHEA-COMP:9623"/>
        <dbReference type="Rhea" id="RHEA-COMP:9685"/>
        <dbReference type="Rhea" id="RHEA-COMP:9916"/>
        <dbReference type="Rhea" id="RHEA-COMP:14125"/>
        <dbReference type="ChEBI" id="CHEBI:15378"/>
        <dbReference type="ChEBI" id="CHEBI:16526"/>
        <dbReference type="ChEBI" id="CHEBI:64479"/>
        <dbReference type="ChEBI" id="CHEBI:78449"/>
        <dbReference type="ChEBI" id="CHEBI:78776"/>
        <dbReference type="ChEBI" id="CHEBI:138651"/>
        <dbReference type="EC" id="2.3.1.41"/>
    </reaction>
    <physiologicalReaction direction="left-to-right" evidence="10">
        <dbReference type="Rhea" id="RHEA:22837"/>
    </physiologicalReaction>
</comment>
<dbReference type="Proteomes" id="UP000885986">
    <property type="component" value="Unassembled WGS sequence"/>
</dbReference>
<comment type="subunit">
    <text evidence="2">Homodimer.</text>
</comment>
<evidence type="ECO:0000313" key="12">
    <source>
        <dbReference type="EMBL" id="HET97494.1"/>
    </source>
</evidence>
<evidence type="ECO:0000256" key="4">
    <source>
        <dbReference type="ARBA" id="ARBA00022679"/>
    </source>
</evidence>
<comment type="catalytic activity">
    <reaction evidence="9">
        <text>(3Z)-decenoyl-[ACP] + malonyl-[ACP] + H(+) = 3-oxo-(5Z)-dodecenoyl-[ACP] + holo-[ACP] + CO2</text>
        <dbReference type="Rhea" id="RHEA:54940"/>
        <dbReference type="Rhea" id="RHEA-COMP:9623"/>
        <dbReference type="Rhea" id="RHEA-COMP:9685"/>
        <dbReference type="Rhea" id="RHEA-COMP:9927"/>
        <dbReference type="Rhea" id="RHEA-COMP:14042"/>
        <dbReference type="ChEBI" id="CHEBI:15378"/>
        <dbReference type="ChEBI" id="CHEBI:16526"/>
        <dbReference type="ChEBI" id="CHEBI:64479"/>
        <dbReference type="ChEBI" id="CHEBI:78449"/>
        <dbReference type="ChEBI" id="CHEBI:78798"/>
        <dbReference type="ChEBI" id="CHEBI:138410"/>
    </reaction>
    <physiologicalReaction direction="left-to-right" evidence="9">
        <dbReference type="Rhea" id="RHEA:54941"/>
    </physiologicalReaction>
</comment>
<evidence type="ECO:0000256" key="3">
    <source>
        <dbReference type="ARBA" id="ARBA00013191"/>
    </source>
</evidence>
<comment type="caution">
    <text evidence="12">The sequence shown here is derived from an EMBL/GenBank/DDBJ whole genome shotgun (WGS) entry which is preliminary data.</text>
</comment>
<evidence type="ECO:0000256" key="5">
    <source>
        <dbReference type="ARBA" id="ARBA00023315"/>
    </source>
</evidence>
<evidence type="ECO:0000259" key="11">
    <source>
        <dbReference type="Pfam" id="PF00109"/>
    </source>
</evidence>
<evidence type="ECO:0000256" key="2">
    <source>
        <dbReference type="ARBA" id="ARBA00011738"/>
    </source>
</evidence>
<keyword evidence="5" id="KW-0012">Acyltransferase</keyword>
<evidence type="ECO:0000256" key="10">
    <source>
        <dbReference type="ARBA" id="ARBA00048506"/>
    </source>
</evidence>
<dbReference type="EC" id="2.3.1.41" evidence="3"/>
<dbReference type="SUPFAM" id="SSF53901">
    <property type="entry name" value="Thiolase-like"/>
    <property type="match status" value="1"/>
</dbReference>
<name>A0A7C2TK50_9BACT</name>
<dbReference type="GO" id="GO:0004315">
    <property type="term" value="F:3-oxoacyl-[acyl-carrier-protein] synthase activity"/>
    <property type="evidence" value="ECO:0007669"/>
    <property type="project" value="UniProtKB-EC"/>
</dbReference>
<proteinExistence type="predicted"/>
<organism evidence="12">
    <name type="scientific">Desulfurivibrio alkaliphilus</name>
    <dbReference type="NCBI Taxonomy" id="427923"/>
    <lineage>
        <taxon>Bacteria</taxon>
        <taxon>Pseudomonadati</taxon>
        <taxon>Thermodesulfobacteriota</taxon>
        <taxon>Desulfobulbia</taxon>
        <taxon>Desulfobulbales</taxon>
        <taxon>Desulfobulbaceae</taxon>
        <taxon>Desulfurivibrio</taxon>
    </lineage>
</organism>
<feature type="domain" description="Beta-ketoacyl synthase-like N-terminal" evidence="11">
    <location>
        <begin position="9"/>
        <end position="246"/>
    </location>
</feature>
<feature type="non-terminal residue" evidence="12">
    <location>
        <position position="246"/>
    </location>
</feature>
<dbReference type="GO" id="GO:0006633">
    <property type="term" value="P:fatty acid biosynthetic process"/>
    <property type="evidence" value="ECO:0007669"/>
    <property type="project" value="TreeGrafter"/>
</dbReference>
<comment type="subcellular location">
    <subcellularLocation>
        <location evidence="1">Cytoplasm</location>
    </subcellularLocation>
</comment>
<dbReference type="Gene3D" id="3.40.47.10">
    <property type="match status" value="1"/>
</dbReference>
<dbReference type="InterPro" id="IPR000794">
    <property type="entry name" value="Beta-ketoacyl_synthase"/>
</dbReference>
<dbReference type="PANTHER" id="PTHR11712:SF306">
    <property type="entry name" value="3-OXOACYL-[ACYL-CARRIER-PROTEIN] SYNTHASE 1"/>
    <property type="match status" value="1"/>
</dbReference>
<accession>A0A7C2TK50</accession>
<gene>
    <name evidence="12" type="ORF">ENN98_02070</name>
</gene>
<sequence>MVKKSTNDRKVVVTGLGIVSSLGLSRDQVTASLRDSVSGIALLPARKKLGFQSGLSGVISDFVGRTPLDRKYRNRLPEFGWWAWDAIVQALEQAEVDPTELAGNPTAGFLLGNDSSVVTGVEQCEMLKAAGETKAIGSGHIFRLLTSTVTLNLCTKLQLQGASWSISGACASGAMAIGQAADLIARGRQDRMLCGGAQEISWQSMCSFDAIGAFSRREDAPHQASRPFDQERDGLIPSGGAAILFL</sequence>
<reference evidence="12" key="1">
    <citation type="journal article" date="2020" name="mSystems">
        <title>Genome- and Community-Level Interaction Insights into Carbon Utilization and Element Cycling Functions of Hydrothermarchaeota in Hydrothermal Sediment.</title>
        <authorList>
            <person name="Zhou Z."/>
            <person name="Liu Y."/>
            <person name="Xu W."/>
            <person name="Pan J."/>
            <person name="Luo Z.H."/>
            <person name="Li M."/>
        </authorList>
    </citation>
    <scope>NUCLEOTIDE SEQUENCE [LARGE SCALE GENOMIC DNA]</scope>
    <source>
        <strain evidence="12">SpSt-1224</strain>
    </source>
</reference>